<dbReference type="GO" id="GO:0008270">
    <property type="term" value="F:zinc ion binding"/>
    <property type="evidence" value="ECO:0007669"/>
    <property type="project" value="InterPro"/>
</dbReference>
<dbReference type="PANTHER" id="PTHR12756:SF23">
    <property type="entry name" value="CYTOSOLIC CARBOXYPEPTIDASE 3"/>
    <property type="match status" value="1"/>
</dbReference>
<evidence type="ECO:0000256" key="7">
    <source>
        <dbReference type="ARBA" id="ARBA00022801"/>
    </source>
</evidence>
<evidence type="ECO:0000313" key="15">
    <source>
        <dbReference type="Proteomes" id="UP000694424"/>
    </source>
</evidence>
<feature type="region of interest" description="Disordered" evidence="12">
    <location>
        <begin position="741"/>
        <end position="795"/>
    </location>
</feature>
<dbReference type="PROSITE" id="PS52035">
    <property type="entry name" value="PEPTIDASE_M14"/>
    <property type="match status" value="1"/>
</dbReference>
<evidence type="ECO:0000256" key="8">
    <source>
        <dbReference type="ARBA" id="ARBA00022833"/>
    </source>
</evidence>
<dbReference type="AlphaFoldDB" id="A0A8B9SEY5"/>
<dbReference type="Gene3D" id="3.40.630.10">
    <property type="entry name" value="Zn peptidases"/>
    <property type="match status" value="1"/>
</dbReference>
<dbReference type="Pfam" id="PF00246">
    <property type="entry name" value="Peptidase_M14"/>
    <property type="match status" value="1"/>
</dbReference>
<dbReference type="PANTHER" id="PTHR12756">
    <property type="entry name" value="CYTOSOLIC CARBOXYPEPTIDASE"/>
    <property type="match status" value="1"/>
</dbReference>
<dbReference type="Ensembl" id="ENSAOWT00000029845.1">
    <property type="protein sequence ID" value="ENSAOWP00000026333.1"/>
    <property type="gene ID" value="ENSAOWG00000017757.1"/>
</dbReference>
<protein>
    <submittedName>
        <fullName evidence="14">ATP/GTP binding protein like 3</fullName>
    </submittedName>
</protein>
<name>A0A8B9SEY5_APTOW</name>
<keyword evidence="4" id="KW-0121">Carboxypeptidase</keyword>
<feature type="compositionally biased region" description="Basic and acidic residues" evidence="12">
    <location>
        <begin position="655"/>
        <end position="668"/>
    </location>
</feature>
<evidence type="ECO:0000259" key="13">
    <source>
        <dbReference type="PROSITE" id="PS52035"/>
    </source>
</evidence>
<feature type="domain" description="Peptidase M14" evidence="13">
    <location>
        <begin position="235"/>
        <end position="506"/>
    </location>
</feature>
<evidence type="ECO:0000256" key="9">
    <source>
        <dbReference type="ARBA" id="ARBA00023049"/>
    </source>
</evidence>
<comment type="catalytic activity">
    <reaction evidence="10">
        <text>(L-glutamyl)(n+1)-gamma-L-glutamyl-L-glutamyl-[protein] + H2O = (L-glutamyl)(n)-gamma-L-glutamyl-L-glutamyl-[protein] + L-glutamate</text>
        <dbReference type="Rhea" id="RHEA:60004"/>
        <dbReference type="Rhea" id="RHEA-COMP:15519"/>
        <dbReference type="Rhea" id="RHEA-COMP:15675"/>
        <dbReference type="ChEBI" id="CHEBI:15377"/>
        <dbReference type="ChEBI" id="CHEBI:29985"/>
        <dbReference type="ChEBI" id="CHEBI:143623"/>
    </reaction>
    <physiologicalReaction direction="left-to-right" evidence="10">
        <dbReference type="Rhea" id="RHEA:60005"/>
    </physiologicalReaction>
</comment>
<dbReference type="GO" id="GO:0004181">
    <property type="term" value="F:metallocarboxypeptidase activity"/>
    <property type="evidence" value="ECO:0007669"/>
    <property type="project" value="InterPro"/>
</dbReference>
<dbReference type="Proteomes" id="UP000694424">
    <property type="component" value="Unplaced"/>
</dbReference>
<evidence type="ECO:0000256" key="5">
    <source>
        <dbReference type="ARBA" id="ARBA00022670"/>
    </source>
</evidence>
<feature type="active site" description="Proton donor/acceptor" evidence="11">
    <location>
        <position position="470"/>
    </location>
</feature>
<dbReference type="InterPro" id="IPR040626">
    <property type="entry name" value="Pepdidase_M14_N"/>
</dbReference>
<feature type="compositionally biased region" description="Polar residues" evidence="12">
    <location>
        <begin position="783"/>
        <end position="795"/>
    </location>
</feature>
<accession>A0A8B9SEY5</accession>
<dbReference type="InterPro" id="IPR050821">
    <property type="entry name" value="Cytosolic_carboxypeptidase"/>
</dbReference>
<keyword evidence="6" id="KW-0479">Metal-binding</keyword>
<feature type="compositionally biased region" description="Basic and acidic residues" evidence="12">
    <location>
        <begin position="697"/>
        <end position="711"/>
    </location>
</feature>
<comment type="similarity">
    <text evidence="3 11">Belongs to the peptidase M14 family.</text>
</comment>
<reference evidence="14" key="1">
    <citation type="submission" date="2025-08" db="UniProtKB">
        <authorList>
            <consortium name="Ensembl"/>
        </authorList>
    </citation>
    <scope>IDENTIFICATION</scope>
</reference>
<keyword evidence="8" id="KW-0862">Zinc</keyword>
<evidence type="ECO:0000256" key="2">
    <source>
        <dbReference type="ARBA" id="ARBA00004514"/>
    </source>
</evidence>
<evidence type="ECO:0000256" key="6">
    <source>
        <dbReference type="ARBA" id="ARBA00022723"/>
    </source>
</evidence>
<dbReference type="GO" id="GO:0005829">
    <property type="term" value="C:cytosol"/>
    <property type="evidence" value="ECO:0007669"/>
    <property type="project" value="UniProtKB-SubCell"/>
</dbReference>
<evidence type="ECO:0000256" key="11">
    <source>
        <dbReference type="PROSITE-ProRule" id="PRU01379"/>
    </source>
</evidence>
<keyword evidence="15" id="KW-1185">Reference proteome</keyword>
<dbReference type="InterPro" id="IPR000834">
    <property type="entry name" value="Peptidase_M14"/>
</dbReference>
<feature type="region of interest" description="Disordered" evidence="12">
    <location>
        <begin position="649"/>
        <end position="669"/>
    </location>
</feature>
<evidence type="ECO:0000256" key="10">
    <source>
        <dbReference type="ARBA" id="ARBA00029302"/>
    </source>
</evidence>
<keyword evidence="5" id="KW-0645">Protease</keyword>
<reference evidence="14" key="2">
    <citation type="submission" date="2025-09" db="UniProtKB">
        <authorList>
            <consortium name="Ensembl"/>
        </authorList>
    </citation>
    <scope>IDENTIFICATION</scope>
</reference>
<dbReference type="FunFam" id="3.40.630.10:FF:000011">
    <property type="entry name" value="cytosolic carboxypeptidase 2 isoform X1"/>
    <property type="match status" value="1"/>
</dbReference>
<evidence type="ECO:0000256" key="12">
    <source>
        <dbReference type="SAM" id="MobiDB-lite"/>
    </source>
</evidence>
<dbReference type="FunFam" id="2.60.40.3120:FF:000001">
    <property type="entry name" value="cytosolic carboxypeptidase 1 isoform X1"/>
    <property type="match status" value="1"/>
</dbReference>
<comment type="cofactor">
    <cofactor evidence="1">
        <name>Zn(2+)</name>
        <dbReference type="ChEBI" id="CHEBI:29105"/>
    </cofactor>
</comment>
<keyword evidence="9" id="KW-0482">Metalloprotease</keyword>
<keyword evidence="7" id="KW-0378">Hydrolase</keyword>
<feature type="compositionally biased region" description="Basic and acidic residues" evidence="12">
    <location>
        <begin position="751"/>
        <end position="779"/>
    </location>
</feature>
<comment type="subcellular location">
    <subcellularLocation>
        <location evidence="2">Cytoplasm</location>
        <location evidence="2">Cytosol</location>
    </subcellularLocation>
</comment>
<organism evidence="14 15">
    <name type="scientific">Apteryx owenii</name>
    <name type="common">Little spotted kiwi</name>
    <dbReference type="NCBI Taxonomy" id="8824"/>
    <lineage>
        <taxon>Eukaryota</taxon>
        <taxon>Metazoa</taxon>
        <taxon>Chordata</taxon>
        <taxon>Craniata</taxon>
        <taxon>Vertebrata</taxon>
        <taxon>Euteleostomi</taxon>
        <taxon>Archelosauria</taxon>
        <taxon>Archosauria</taxon>
        <taxon>Dinosauria</taxon>
        <taxon>Saurischia</taxon>
        <taxon>Theropoda</taxon>
        <taxon>Coelurosauria</taxon>
        <taxon>Aves</taxon>
        <taxon>Palaeognathae</taxon>
        <taxon>Apterygiformes</taxon>
        <taxon>Apterygidae</taxon>
        <taxon>Apteryx</taxon>
    </lineage>
</organism>
<evidence type="ECO:0000313" key="14">
    <source>
        <dbReference type="Ensembl" id="ENSAOWP00000026333.1"/>
    </source>
</evidence>
<evidence type="ECO:0000256" key="3">
    <source>
        <dbReference type="ARBA" id="ARBA00005988"/>
    </source>
</evidence>
<dbReference type="Pfam" id="PF18027">
    <property type="entry name" value="Pepdidase_M14_N"/>
    <property type="match status" value="1"/>
</dbReference>
<feature type="region of interest" description="Disordered" evidence="12">
    <location>
        <begin position="692"/>
        <end position="713"/>
    </location>
</feature>
<dbReference type="Gene3D" id="2.60.40.3120">
    <property type="match status" value="1"/>
</dbReference>
<evidence type="ECO:0000256" key="4">
    <source>
        <dbReference type="ARBA" id="ARBA00022645"/>
    </source>
</evidence>
<dbReference type="CDD" id="cd06907">
    <property type="entry name" value="M14_AGBL2-3_like"/>
    <property type="match status" value="1"/>
</dbReference>
<dbReference type="GO" id="GO:0006508">
    <property type="term" value="P:proteolysis"/>
    <property type="evidence" value="ECO:0007669"/>
    <property type="project" value="UniProtKB-KW"/>
</dbReference>
<sequence length="843" mass="96425">MVPHLHALQNLPGLSSAGQLSLVHWPHQCEVIRDRIEHIDWTPPRPEPLYTPTGLEMKPSYQPAGEGTVIYLTEEANKDSGFVHSRVRGLSPSKQILHQNGDNTLIFEARFESGNLQKVVKVNEFEYQLTLRTDLYTSKYTQWYYFQVSNTQAGMPYRFTIVNFTKPNSLYKRGMRPLLYSEADAKKHNVGWRRTGNEIKYYRNNAGQGGQQYFSLTWTFQFPHNRDTCYFAHCYPYTYSNLQEYLVAISKDPVKSKFCKIHILCHSLARNIVYVLTITNPHEGDKDTKRKAVILTARVHPGETNTSWIMKGFLDYILGNSGNAQVLRDNFVFKVVPMLNPDGVIVGNHRCSLAGQDLNRKYKSNLKEFYPSIWYTRNMIKRVMEERDILLYCDFHGHNRKKNVFVYGCERKQQAKAPNLHPRVFPLLLSKICPDKFSFPDCRFRVQKSKEGTGRVVMWKMGISNSYTLEASICGSKLGQRRSTHFNTKDLESVGHHFCDALLDYCVPNMKYYLCLKEHEEMVKQQAKVNSEGLNSDVLDRDSSTQTSNSSDSCDLVAHQLKLGTKIKTKTSGEHIHRIAKDRSRESKNTQGIETLHKIFQELDPVGRDLNWGTIPQPIEHFISQNLFLPPTALQEMCYASERGGVRPVSGCHPPKMESRSREKEEKIHHRVKLPITASVKQVGECFSSKRLTHGAEGNHEKPSVSQESKKSVSHAVVLATRENFHSSSFNLISQKMKKYESKSVSNSPEKTFEYSKGHDPNAKSSSSKEERKMKERLPSKATRPSKNKTANQDVNFRKSKSCQAQNTLQFFLPLLPEAKGRQSAAKYQDVFCNFSSSANEGT</sequence>
<evidence type="ECO:0000256" key="1">
    <source>
        <dbReference type="ARBA" id="ARBA00001947"/>
    </source>
</evidence>
<proteinExistence type="inferred from homology"/>
<dbReference type="SUPFAM" id="SSF53187">
    <property type="entry name" value="Zn-dependent exopeptidases"/>
    <property type="match status" value="1"/>
</dbReference>